<feature type="region of interest" description="Disordered" evidence="2">
    <location>
        <begin position="207"/>
        <end position="230"/>
    </location>
</feature>
<name>V9FRA1_PHYNI</name>
<feature type="compositionally biased region" description="Polar residues" evidence="2">
    <location>
        <begin position="213"/>
        <end position="230"/>
    </location>
</feature>
<dbReference type="AlphaFoldDB" id="V9FRA1"/>
<keyword evidence="4" id="KW-1185">Reference proteome</keyword>
<feature type="compositionally biased region" description="Polar residues" evidence="2">
    <location>
        <begin position="91"/>
        <end position="100"/>
    </location>
</feature>
<dbReference type="HOGENOM" id="CLU_087771_0_0_1"/>
<comment type="caution">
    <text evidence="3">The sequence shown here is derived from an EMBL/GenBank/DDBJ whole genome shotgun (WGS) entry which is preliminary data.</text>
</comment>
<dbReference type="EMBL" id="ANIZ01000602">
    <property type="protein sequence ID" value="ETI53984.1"/>
    <property type="molecule type" value="Genomic_DNA"/>
</dbReference>
<evidence type="ECO:0000256" key="1">
    <source>
        <dbReference type="SAM" id="Coils"/>
    </source>
</evidence>
<dbReference type="Proteomes" id="UP000018721">
    <property type="component" value="Unassembled WGS sequence"/>
</dbReference>
<feature type="region of interest" description="Disordered" evidence="2">
    <location>
        <begin position="76"/>
        <end position="100"/>
    </location>
</feature>
<accession>V9FRA1</accession>
<reference evidence="3 4" key="1">
    <citation type="submission" date="2013-11" db="EMBL/GenBank/DDBJ databases">
        <title>The Genome Sequence of Phytophthora parasitica P1569.</title>
        <authorList>
            <consortium name="The Broad Institute Genomics Platform"/>
            <person name="Russ C."/>
            <person name="Tyler B."/>
            <person name="Panabieres F."/>
            <person name="Shan W."/>
            <person name="Tripathy S."/>
            <person name="Grunwald N."/>
            <person name="Machado M."/>
            <person name="Johnson C.S."/>
            <person name="Arredondo F."/>
            <person name="Hong C."/>
            <person name="Coffey M."/>
            <person name="Young S.K."/>
            <person name="Zeng Q."/>
            <person name="Gargeya S."/>
            <person name="Fitzgerald M."/>
            <person name="Abouelleil A."/>
            <person name="Alvarado L."/>
            <person name="Chapman S.B."/>
            <person name="Gainer-Dewar J."/>
            <person name="Goldberg J."/>
            <person name="Griggs A."/>
            <person name="Gujja S."/>
            <person name="Hansen M."/>
            <person name="Howarth C."/>
            <person name="Imamovic A."/>
            <person name="Ireland A."/>
            <person name="Larimer J."/>
            <person name="McCowan C."/>
            <person name="Murphy C."/>
            <person name="Pearson M."/>
            <person name="Poon T.W."/>
            <person name="Priest M."/>
            <person name="Roberts A."/>
            <person name="Saif S."/>
            <person name="Shea T."/>
            <person name="Sykes S."/>
            <person name="Wortman J."/>
            <person name="Nusbaum C."/>
            <person name="Birren B."/>
        </authorList>
    </citation>
    <scope>NUCLEOTIDE SEQUENCE [LARGE SCALE GENOMIC DNA]</scope>
    <source>
        <strain evidence="3 4">P1569</strain>
    </source>
</reference>
<keyword evidence="1" id="KW-0175">Coiled coil</keyword>
<sequence length="230" mass="25369">MSIHSDDYVIFTDEDVITDAPSSTMSSKTGSGHFPSISFLIRKSQLALHHNRPLSESSQHQLSDFTHRSSSLAATSRLHLRSPPASAPPQLHTTSLSSTSRPHPALLLALPRRGSAVVSTVELADPSLDHADVQASLSVLQQAVDQTEALRELRSNHEALRREFLASRRRVEDLDRQLADAANAASPYVLFCQHKYDVIRHKLESTRTELAPGTNSPYQEQVPSVQGQRL</sequence>
<gene>
    <name evidence="3" type="ORF">F443_03142</name>
</gene>
<proteinExistence type="predicted"/>
<feature type="coiled-coil region" evidence="1">
    <location>
        <begin position="143"/>
        <end position="177"/>
    </location>
</feature>
<evidence type="ECO:0000256" key="2">
    <source>
        <dbReference type="SAM" id="MobiDB-lite"/>
    </source>
</evidence>
<organism evidence="3 4">
    <name type="scientific">Phytophthora nicotianae P1569</name>
    <dbReference type="NCBI Taxonomy" id="1317065"/>
    <lineage>
        <taxon>Eukaryota</taxon>
        <taxon>Sar</taxon>
        <taxon>Stramenopiles</taxon>
        <taxon>Oomycota</taxon>
        <taxon>Peronosporomycetes</taxon>
        <taxon>Peronosporales</taxon>
        <taxon>Peronosporaceae</taxon>
        <taxon>Phytophthora</taxon>
    </lineage>
</organism>
<evidence type="ECO:0000313" key="3">
    <source>
        <dbReference type="EMBL" id="ETI53984.1"/>
    </source>
</evidence>
<protein>
    <submittedName>
        <fullName evidence="3">Uncharacterized protein</fullName>
    </submittedName>
</protein>
<evidence type="ECO:0000313" key="4">
    <source>
        <dbReference type="Proteomes" id="UP000018721"/>
    </source>
</evidence>